<keyword evidence="3" id="KW-0677">Repeat</keyword>
<evidence type="ECO:0000256" key="6">
    <source>
        <dbReference type="SAM" id="MobiDB-lite"/>
    </source>
</evidence>
<dbReference type="FunFam" id="1.25.10.10:FF:000400">
    <property type="entry name" value="20S cyclosome subunit (APC1/BimE), putative"/>
    <property type="match status" value="1"/>
</dbReference>
<keyword evidence="5" id="KW-0131">Cell cycle</keyword>
<feature type="domain" description="Anaphase-promoting complex subunit 1 N-terminal" evidence="7">
    <location>
        <begin position="30"/>
        <end position="769"/>
    </location>
</feature>
<feature type="compositionally biased region" description="Basic and acidic residues" evidence="6">
    <location>
        <begin position="112"/>
        <end position="126"/>
    </location>
</feature>
<dbReference type="InterPro" id="IPR024990">
    <property type="entry name" value="Apc1"/>
</dbReference>
<feature type="region of interest" description="Disordered" evidence="6">
    <location>
        <begin position="346"/>
        <end position="380"/>
    </location>
</feature>
<dbReference type="GO" id="GO:0005680">
    <property type="term" value="C:anaphase-promoting complex"/>
    <property type="evidence" value="ECO:0007669"/>
    <property type="project" value="InterPro"/>
</dbReference>
<sequence>MSRITSLGIHTPAALPYCLSENLLVDPVHPSAYSWTTTPFLPNEELLVTSTAVIWSQGGVIRRVFRFEVEKQPVIQAVLTWFPSDDPADAPLPREDTENPERSTYQGGPGEGVKRKKEDNDVDGRHGVGSAKKRISTWNSKSRTYATQLGSFPQTKSYAQQMSGGVGALASEEEEDPTPQGRARALVVFLKTQAHVYFLSGKSYVIHIPFEIQHAMPSPRGLMLQIKSSTLGSSPNDTFSQGSSFGSASVLNFLPSARPDFPRLYSLTDPLADLGMAITSNGSVIDPNEELIFISPNSELNLSPHTLDPTGSRNFLSSDVIFSVTRNVKKAELTIWFVRYIPQETPSSTHRRSSSGTATARRRSSFGPTTGATTPIAGAGPGAIPLAASLASSSQASEDLAAEFEDKPTRRTSRRVSSLVARSDLSQNVDRLAFSDMASAGSSFQQNDRSSVNEEPPVDDLLNDLNMAGLGLGFGNMGLNDGNRLRNELLFTKLESFAYQINPKTIDTGTTGGGVGVPGNQVANMPKVFTLLAPSTVLARESNAFGHSDQKVVLCILNKNDDSLLQLTFAMRAHTVVTSPHAFTSAASFSKRMSSGKADARMYTPLTSDVFHHQNVADAVKISDGGVSRILILKTTGELIIYSPWSPAIPLVLPTTLARWSPNLVGGSLKKKKGGFTRTLSTSPEKYLALDYAEEGGKVSVVDENKIGHRIGIQLAPREAVVKLTLEAVKIVTAAMLGIRSGEAVGVAWMEISRSGLGVEEDKFSRRRESTASVGEETPQSLDEWRAFVITVLSLGVPYVPEKPREKPKKGRTFSRSASMVASLEWEEMLNDEGEWGPGPEYLRSPAWGWMVEEQEENELRKSQQPPLSSSPSPGKSKIFGDAGGVRKKNTLITDSIAQARKFIASKTGKKLHEHLPSGNKDPELKKIGLTLVLITLHLVREELKMDITMEMPVRRMTPLLAQLARWLGWRSWIDAYSVEDVEVEDWAFDESKISPNAVSSEPYPPPSIYEWLISTLQGKCTSAFLSLQDIVTPTSSSPIAGSRHRNSYTPPPHFGNSNGAPSINLTKPIYAKLTPRVKTITELYATLTTPGKSHNDVVALMVKKKMTAASLERLPEGVALPLREAVARCQEQPPTTWGSHALDLVSRTDIKMLLAPGKMRKEFSKWQTAPSHEATRDVHTICNTTFDTEAIGSYDGSAEFDRHAITRLIFREDRRVQEATKLLQSNKPAVARCVPDPGWSEHETLDAQKELAQHVALRTLAVPPGRGLLFFSSRIPLLTEKFPIAGFNLSCLMKPTNTTVSADKTAFTEEKVCWAFFHAGVASGLSISKEAKEIDTSWIVFNKPPELSNRHAGFLLALGLNGHLKSIAKWHAFNYLTPKHTMTSIGLLLGLSASYMGTMDTTITRLLSIHVMRLLPIGSAELNLSSLTQTAGVMGVGLLYCNTQHRRMSEVMLSEIEYIDTRNDSCVPTDSLRDEGYRLAAGFALGYINLGHGRDLKGLHDMHLLERLLKIAVGSKKVQYVHELDKATAGATVALALMYMKSNDESLAKKVDVPDTPHLCDYVRPDIFLLRTVTKHLIMWDKVEGSFGWIERSLRPFMRSRYKLTEIKTLDSEDLPFLNVIGGLCFSIALRFAGSGDSTVKDLLLHYLDQFIRLCSIPALNHDMRLTKATVRNCQDLLALSTSTVMAGSGDLTVFRRLRKLHGRTEPDIPYGSHLAAHLAIGVLFLSGGSYTFGTSNIAVASLLCAFYPLFPNNVLDNKSHLQAFRHFWVLAAEARCLVPRDVETHRPTNIPISITMKSGQTLTKTAPCLLPELNLIKTVSTASPQHWTIVLDFANNPDHVSAFEKSQTIYVHKRSAYASTSTVFQATLQALEEASEATNSTTSITSTTANATLEWLMGLGCFSSLDRSERALLLPPDAGAITQIALESTVVDVKLVLEKAMEVGWSKDRLRNVRLVFAFVERLGEGRGLWLGGEAVDRLKAAVWTAFN</sequence>
<evidence type="ECO:0000259" key="8">
    <source>
        <dbReference type="Pfam" id="PF20518"/>
    </source>
</evidence>
<evidence type="ECO:0000313" key="10">
    <source>
        <dbReference type="EMBL" id="RPB25565.1"/>
    </source>
</evidence>
<dbReference type="GO" id="GO:0070979">
    <property type="term" value="P:protein K11-linked ubiquitination"/>
    <property type="evidence" value="ECO:0007669"/>
    <property type="project" value="TreeGrafter"/>
</dbReference>
<dbReference type="FunFam" id="1.25.10.10:FF:000217">
    <property type="entry name" value="20S cyclosome subunit (APC1/BimE)"/>
    <property type="match status" value="1"/>
</dbReference>
<dbReference type="InterPro" id="IPR011989">
    <property type="entry name" value="ARM-like"/>
</dbReference>
<dbReference type="GO" id="GO:0031145">
    <property type="term" value="P:anaphase-promoting complex-dependent catabolic process"/>
    <property type="evidence" value="ECO:0007669"/>
    <property type="project" value="TreeGrafter"/>
</dbReference>
<dbReference type="Proteomes" id="UP000267821">
    <property type="component" value="Unassembled WGS sequence"/>
</dbReference>
<dbReference type="InterPro" id="IPR048971">
    <property type="entry name" value="Apc1_3rd"/>
</dbReference>
<feature type="compositionally biased region" description="Basic and acidic residues" evidence="6">
    <location>
        <begin position="92"/>
        <end position="101"/>
    </location>
</feature>
<dbReference type="InterPro" id="IPR049255">
    <property type="entry name" value="Apc1_N"/>
</dbReference>
<evidence type="ECO:0000256" key="2">
    <source>
        <dbReference type="ARBA" id="ARBA00022618"/>
    </source>
</evidence>
<feature type="region of interest" description="Disordered" evidence="6">
    <location>
        <begin position="399"/>
        <end position="420"/>
    </location>
</feature>
<feature type="region of interest" description="Disordered" evidence="6">
    <location>
        <begin position="85"/>
        <end position="134"/>
    </location>
</feature>
<dbReference type="PANTHER" id="PTHR12827:SF3">
    <property type="entry name" value="ANAPHASE-PROMOTING COMPLEX SUBUNIT 1"/>
    <property type="match status" value="1"/>
</dbReference>
<dbReference type="Gene3D" id="1.25.10.10">
    <property type="entry name" value="Leucine-rich Repeat Variant"/>
    <property type="match status" value="2"/>
</dbReference>
<feature type="region of interest" description="Disordered" evidence="6">
    <location>
        <begin position="1036"/>
        <end position="1060"/>
    </location>
</feature>
<dbReference type="InParanoid" id="A0A3N4M5W5"/>
<name>A0A3N4M5W5_9PEZI</name>
<feature type="compositionally biased region" description="Low complexity" evidence="6">
    <location>
        <begin position="863"/>
        <end position="878"/>
    </location>
</feature>
<feature type="domain" description="Anaphase-promoting complex subunit 1 middle" evidence="8">
    <location>
        <begin position="1097"/>
        <end position="1151"/>
    </location>
</feature>
<evidence type="ECO:0000256" key="1">
    <source>
        <dbReference type="ARBA" id="ARBA00010547"/>
    </source>
</evidence>
<organism evidence="10 11">
    <name type="scientific">Terfezia boudieri ATCC MYA-4762</name>
    <dbReference type="NCBI Taxonomy" id="1051890"/>
    <lineage>
        <taxon>Eukaryota</taxon>
        <taxon>Fungi</taxon>
        <taxon>Dikarya</taxon>
        <taxon>Ascomycota</taxon>
        <taxon>Pezizomycotina</taxon>
        <taxon>Pezizomycetes</taxon>
        <taxon>Pezizales</taxon>
        <taxon>Pezizaceae</taxon>
        <taxon>Terfezia</taxon>
    </lineage>
</organism>
<accession>A0A3N4M5W5</accession>
<evidence type="ECO:0000256" key="5">
    <source>
        <dbReference type="ARBA" id="ARBA00023306"/>
    </source>
</evidence>
<keyword evidence="2" id="KW-0132">Cell division</keyword>
<dbReference type="Pfam" id="PF20518">
    <property type="entry name" value="Apc1_MidN"/>
    <property type="match status" value="1"/>
</dbReference>
<reference evidence="10 11" key="1">
    <citation type="journal article" date="2018" name="Nat. Ecol. Evol.">
        <title>Pezizomycetes genomes reveal the molecular basis of ectomycorrhizal truffle lifestyle.</title>
        <authorList>
            <person name="Murat C."/>
            <person name="Payen T."/>
            <person name="Noel B."/>
            <person name="Kuo A."/>
            <person name="Morin E."/>
            <person name="Chen J."/>
            <person name="Kohler A."/>
            <person name="Krizsan K."/>
            <person name="Balestrini R."/>
            <person name="Da Silva C."/>
            <person name="Montanini B."/>
            <person name="Hainaut M."/>
            <person name="Levati E."/>
            <person name="Barry K.W."/>
            <person name="Belfiori B."/>
            <person name="Cichocki N."/>
            <person name="Clum A."/>
            <person name="Dockter R.B."/>
            <person name="Fauchery L."/>
            <person name="Guy J."/>
            <person name="Iotti M."/>
            <person name="Le Tacon F."/>
            <person name="Lindquist E.A."/>
            <person name="Lipzen A."/>
            <person name="Malagnac F."/>
            <person name="Mello A."/>
            <person name="Molinier V."/>
            <person name="Miyauchi S."/>
            <person name="Poulain J."/>
            <person name="Riccioni C."/>
            <person name="Rubini A."/>
            <person name="Sitrit Y."/>
            <person name="Splivallo R."/>
            <person name="Traeger S."/>
            <person name="Wang M."/>
            <person name="Zifcakova L."/>
            <person name="Wipf D."/>
            <person name="Zambonelli A."/>
            <person name="Paolocci F."/>
            <person name="Nowrousian M."/>
            <person name="Ottonello S."/>
            <person name="Baldrian P."/>
            <person name="Spatafora J.W."/>
            <person name="Henrissat B."/>
            <person name="Nagy L.G."/>
            <person name="Aury J.M."/>
            <person name="Wincker P."/>
            <person name="Grigoriev I.V."/>
            <person name="Bonfante P."/>
            <person name="Martin F.M."/>
        </authorList>
    </citation>
    <scope>NUCLEOTIDE SEQUENCE [LARGE SCALE GENOMIC DNA]</scope>
    <source>
        <strain evidence="10 11">ATCC MYA-4762</strain>
    </source>
</reference>
<feature type="region of interest" description="Disordered" evidence="6">
    <location>
        <begin position="855"/>
        <end position="883"/>
    </location>
</feature>
<dbReference type="GO" id="GO:0007091">
    <property type="term" value="P:metaphase/anaphase transition of mitotic cell cycle"/>
    <property type="evidence" value="ECO:0007669"/>
    <property type="project" value="TreeGrafter"/>
</dbReference>
<protein>
    <submittedName>
        <fullName evidence="10">Uncharacterized protein</fullName>
    </submittedName>
</protein>
<evidence type="ECO:0000259" key="7">
    <source>
        <dbReference type="Pfam" id="PF12859"/>
    </source>
</evidence>
<dbReference type="GO" id="GO:0051301">
    <property type="term" value="P:cell division"/>
    <property type="evidence" value="ECO:0007669"/>
    <property type="project" value="UniProtKB-KW"/>
</dbReference>
<dbReference type="GO" id="GO:0060090">
    <property type="term" value="F:molecular adaptor activity"/>
    <property type="evidence" value="ECO:0007669"/>
    <property type="project" value="TreeGrafter"/>
</dbReference>
<evidence type="ECO:0000256" key="4">
    <source>
        <dbReference type="ARBA" id="ARBA00022776"/>
    </source>
</evidence>
<dbReference type="Pfam" id="PF12859">
    <property type="entry name" value="ANAPC1"/>
    <property type="match status" value="1"/>
</dbReference>
<evidence type="ECO:0000256" key="3">
    <source>
        <dbReference type="ARBA" id="ARBA00022737"/>
    </source>
</evidence>
<keyword evidence="4" id="KW-0498">Mitosis</keyword>
<feature type="domain" description="Anaphase-promoting complex subunit 1 beta-sandwich" evidence="9">
    <location>
        <begin position="1777"/>
        <end position="1856"/>
    </location>
</feature>
<dbReference type="InterPro" id="IPR046794">
    <property type="entry name" value="Apc1_MidN"/>
</dbReference>
<evidence type="ECO:0000259" key="9">
    <source>
        <dbReference type="Pfam" id="PF21282"/>
    </source>
</evidence>
<proteinExistence type="inferred from homology"/>
<dbReference type="OrthoDB" id="26401at2759"/>
<evidence type="ECO:0000313" key="11">
    <source>
        <dbReference type="Proteomes" id="UP000267821"/>
    </source>
</evidence>
<gene>
    <name evidence="10" type="ORF">L211DRAFT_782764</name>
</gene>
<dbReference type="Pfam" id="PF21282">
    <property type="entry name" value="APC1_3rd"/>
    <property type="match status" value="1"/>
</dbReference>
<dbReference type="STRING" id="1051890.A0A3N4M5W5"/>
<comment type="similarity">
    <text evidence="1">Belongs to the APC1 family.</text>
</comment>
<dbReference type="PANTHER" id="PTHR12827">
    <property type="entry name" value="MEIOTIC CHECKPOINT REGULATOR TSG24 FAMILY MEMBER"/>
    <property type="match status" value="1"/>
</dbReference>
<keyword evidence="11" id="KW-1185">Reference proteome</keyword>
<dbReference type="EMBL" id="ML121537">
    <property type="protein sequence ID" value="RPB25565.1"/>
    <property type="molecule type" value="Genomic_DNA"/>
</dbReference>
<feature type="compositionally biased region" description="Low complexity" evidence="6">
    <location>
        <begin position="368"/>
        <end position="380"/>
    </location>
</feature>